<reference evidence="6 7" key="1">
    <citation type="submission" date="2019-04" db="EMBL/GenBank/DDBJ databases">
        <authorList>
            <person name="Van Vliet M D."/>
        </authorList>
    </citation>
    <scope>NUCLEOTIDE SEQUENCE [LARGE SCALE GENOMIC DNA]</scope>
    <source>
        <strain evidence="6 7">F1</strain>
    </source>
</reference>
<evidence type="ECO:0000313" key="7">
    <source>
        <dbReference type="Proteomes" id="UP000366872"/>
    </source>
</evidence>
<proteinExistence type="inferred from homology"/>
<keyword evidence="7" id="KW-1185">Reference proteome</keyword>
<dbReference type="PROSITE" id="PS00149">
    <property type="entry name" value="SULFATASE_2"/>
    <property type="match status" value="1"/>
</dbReference>
<dbReference type="InterPro" id="IPR050738">
    <property type="entry name" value="Sulfatase"/>
</dbReference>
<dbReference type="PANTHER" id="PTHR42693:SF53">
    <property type="entry name" value="ENDO-4-O-SULFATASE"/>
    <property type="match status" value="1"/>
</dbReference>
<dbReference type="InterPro" id="IPR017850">
    <property type="entry name" value="Alkaline_phosphatase_core_sf"/>
</dbReference>
<dbReference type="AlphaFoldDB" id="A0A6C2UA92"/>
<evidence type="ECO:0000256" key="3">
    <source>
        <dbReference type="ARBA" id="ARBA00022801"/>
    </source>
</evidence>
<dbReference type="Proteomes" id="UP000366872">
    <property type="component" value="Unassembled WGS sequence"/>
</dbReference>
<comment type="similarity">
    <text evidence="1">Belongs to the sulfatase family.</text>
</comment>
<keyword evidence="3" id="KW-0378">Hydrolase</keyword>
<dbReference type="PANTHER" id="PTHR42693">
    <property type="entry name" value="ARYLSULFATASE FAMILY MEMBER"/>
    <property type="match status" value="1"/>
</dbReference>
<dbReference type="InterPro" id="IPR000917">
    <property type="entry name" value="Sulfatase_N"/>
</dbReference>
<evidence type="ECO:0000256" key="2">
    <source>
        <dbReference type="ARBA" id="ARBA00022723"/>
    </source>
</evidence>
<organism evidence="6 7">
    <name type="scientific">Pontiella desulfatans</name>
    <dbReference type="NCBI Taxonomy" id="2750659"/>
    <lineage>
        <taxon>Bacteria</taxon>
        <taxon>Pseudomonadati</taxon>
        <taxon>Kiritimatiellota</taxon>
        <taxon>Kiritimatiellia</taxon>
        <taxon>Kiritimatiellales</taxon>
        <taxon>Pontiellaceae</taxon>
        <taxon>Pontiella</taxon>
    </lineage>
</organism>
<keyword evidence="4" id="KW-0106">Calcium</keyword>
<accession>A0A6C2UA92</accession>
<dbReference type="EMBL" id="CAAHFG010000003">
    <property type="protein sequence ID" value="VGO16441.1"/>
    <property type="molecule type" value="Genomic_DNA"/>
</dbReference>
<gene>
    <name evidence="6" type="primary">betC_77</name>
    <name evidence="6" type="ORF">PDESU_05032</name>
</gene>
<evidence type="ECO:0000313" key="6">
    <source>
        <dbReference type="EMBL" id="VGO16441.1"/>
    </source>
</evidence>
<dbReference type="GO" id="GO:0004065">
    <property type="term" value="F:arylsulfatase activity"/>
    <property type="evidence" value="ECO:0007669"/>
    <property type="project" value="TreeGrafter"/>
</dbReference>
<dbReference type="InterPro" id="IPR024607">
    <property type="entry name" value="Sulfatase_CS"/>
</dbReference>
<keyword evidence="2" id="KW-0479">Metal-binding</keyword>
<sequence>MKRRNFNRLISAAGLAAMGQHTLAGKAKQPNLLIIHTDEHNFRTLGCYRDLMTDDQSYVWGKGVKVETPHLDSLARDGAIATSYYAASPVCTPSRASIISGLYPVHTGSPVNDMPLNDDLVTFAEVLKRNGYATSYVGKWHLDGDAKPGFAPARKFGWDDNRYMINRGHWKMLEKDGNTAKFVGSFNEKNNQYKFDINDADELSFTTDFLCDRTLEIIERDKTKPFCVMVSIPDPHGPNHVRKPYDTMFADMHFENPHTMDASTEETVPGWSSIKGKNSAEKGLKQEQMQWYFGMVKCIDDNVGRILNYLESQGLADNTIVVFTSDHGDLMGEHKKHNKGVPFEASAKIPFLIRWPGHIPSGKVVRSAQSNIDFAPMALSMTGVKTGWPDFHGRDTSGDYLSPEKDVGDDRVVYITNAGSRWVAAVNRRYKLVLSPSDDPWLFDLKKDPDELINFYTHPEYKEIAEKMQAELMAQMERYAEPALANGNLIYETGGSAPQQENKALSSSEGYVVDSGPHAVKGEPGQWARAITVPGGTFEANTAYELAVEWESKGLDAGAAFFANFLDPKNKKAKQTETWTAVVGETGTLKAVLKTSGSKGWTLHVGVRDGGELLVKRIKIKKK</sequence>
<dbReference type="Pfam" id="PF00884">
    <property type="entry name" value="Sulfatase"/>
    <property type="match status" value="1"/>
</dbReference>
<evidence type="ECO:0000259" key="5">
    <source>
        <dbReference type="Pfam" id="PF00884"/>
    </source>
</evidence>
<dbReference type="CDD" id="cd16034">
    <property type="entry name" value="sulfatase_like"/>
    <property type="match status" value="1"/>
</dbReference>
<feature type="domain" description="Sulfatase N-terminal" evidence="5">
    <location>
        <begin position="30"/>
        <end position="384"/>
    </location>
</feature>
<evidence type="ECO:0000256" key="1">
    <source>
        <dbReference type="ARBA" id="ARBA00008779"/>
    </source>
</evidence>
<dbReference type="Gene3D" id="3.40.720.10">
    <property type="entry name" value="Alkaline Phosphatase, subunit A"/>
    <property type="match status" value="1"/>
</dbReference>
<dbReference type="RefSeq" id="WP_136081949.1">
    <property type="nucleotide sequence ID" value="NZ_CAAHFG010000003.1"/>
</dbReference>
<evidence type="ECO:0000256" key="4">
    <source>
        <dbReference type="ARBA" id="ARBA00022837"/>
    </source>
</evidence>
<protein>
    <submittedName>
        <fullName evidence="6">Choline-sulfatase</fullName>
    </submittedName>
</protein>
<name>A0A6C2UA92_PONDE</name>
<dbReference type="GO" id="GO:0046872">
    <property type="term" value="F:metal ion binding"/>
    <property type="evidence" value="ECO:0007669"/>
    <property type="project" value="UniProtKB-KW"/>
</dbReference>
<dbReference type="SUPFAM" id="SSF53649">
    <property type="entry name" value="Alkaline phosphatase-like"/>
    <property type="match status" value="1"/>
</dbReference>